<dbReference type="PANTHER" id="PTHR22913:SF12">
    <property type="entry name" value="MANNURONAN SYNTHASE"/>
    <property type="match status" value="1"/>
</dbReference>
<comment type="caution">
    <text evidence="8">The sequence shown here is derived from an EMBL/GenBank/DDBJ whole genome shotgun (WGS) entry which is preliminary data.</text>
</comment>
<dbReference type="GO" id="GO:0005886">
    <property type="term" value="C:plasma membrane"/>
    <property type="evidence" value="ECO:0007669"/>
    <property type="project" value="UniProtKB-SubCell"/>
</dbReference>
<dbReference type="InterPro" id="IPR024535">
    <property type="entry name" value="RHGA/B-epi-like_pectate_lyase"/>
</dbReference>
<dbReference type="InterPro" id="IPR029044">
    <property type="entry name" value="Nucleotide-diphossugar_trans"/>
</dbReference>
<gene>
    <name evidence="8" type="ORF">NJ959_12575</name>
</gene>
<feature type="transmembrane region" description="Helical" evidence="6">
    <location>
        <begin position="484"/>
        <end position="504"/>
    </location>
</feature>
<evidence type="ECO:0000256" key="6">
    <source>
        <dbReference type="SAM" id="Phobius"/>
    </source>
</evidence>
<dbReference type="EMBL" id="JAMZMM010000105">
    <property type="protein sequence ID" value="MCP2729291.1"/>
    <property type="molecule type" value="Genomic_DNA"/>
</dbReference>
<name>A0AAE3GSS1_9CYAN</name>
<feature type="transmembrane region" description="Helical" evidence="6">
    <location>
        <begin position="400"/>
        <end position="421"/>
    </location>
</feature>
<keyword evidence="2" id="KW-1003">Cell membrane</keyword>
<dbReference type="GO" id="GO:0085029">
    <property type="term" value="P:extracellular matrix assembly"/>
    <property type="evidence" value="ECO:0007669"/>
    <property type="project" value="TreeGrafter"/>
</dbReference>
<feature type="transmembrane region" description="Helical" evidence="6">
    <location>
        <begin position="63"/>
        <end position="80"/>
    </location>
</feature>
<dbReference type="Pfam" id="PF13641">
    <property type="entry name" value="Glyco_tranf_2_3"/>
    <property type="match status" value="1"/>
</dbReference>
<dbReference type="GO" id="GO:0030213">
    <property type="term" value="P:hyaluronan biosynthetic process"/>
    <property type="evidence" value="ECO:0007669"/>
    <property type="project" value="TreeGrafter"/>
</dbReference>
<keyword evidence="6" id="KW-1133">Transmembrane helix</keyword>
<proteinExistence type="predicted"/>
<dbReference type="Proteomes" id="UP001204953">
    <property type="component" value="Unassembled WGS sequence"/>
</dbReference>
<evidence type="ECO:0000313" key="9">
    <source>
        <dbReference type="Proteomes" id="UP001204953"/>
    </source>
</evidence>
<evidence type="ECO:0000259" key="7">
    <source>
        <dbReference type="Pfam" id="PF12708"/>
    </source>
</evidence>
<dbReference type="AlphaFoldDB" id="A0AAE3GSS1"/>
<dbReference type="SUPFAM" id="SSF51126">
    <property type="entry name" value="Pectin lyase-like"/>
    <property type="match status" value="1"/>
</dbReference>
<dbReference type="PANTHER" id="PTHR22913">
    <property type="entry name" value="HYALURONAN SYNTHASE"/>
    <property type="match status" value="1"/>
</dbReference>
<reference evidence="8" key="1">
    <citation type="submission" date="2022-06" db="EMBL/GenBank/DDBJ databases">
        <title>New cyanobacteria of genus Symplocastrum in benthos of Lake Baikal.</title>
        <authorList>
            <person name="Sorokovikova E."/>
            <person name="Tikhonova I."/>
            <person name="Krasnopeev A."/>
            <person name="Evseev P."/>
            <person name="Gladkikh A."/>
            <person name="Belykh O."/>
        </authorList>
    </citation>
    <scope>NUCLEOTIDE SEQUENCE</scope>
    <source>
        <strain evidence="8">BBK-W-15</strain>
    </source>
</reference>
<evidence type="ECO:0000256" key="2">
    <source>
        <dbReference type="ARBA" id="ARBA00022475"/>
    </source>
</evidence>
<evidence type="ECO:0000256" key="3">
    <source>
        <dbReference type="ARBA" id="ARBA00022676"/>
    </source>
</evidence>
<evidence type="ECO:0000256" key="1">
    <source>
        <dbReference type="ARBA" id="ARBA00004236"/>
    </source>
</evidence>
<dbReference type="Gene3D" id="3.90.550.10">
    <property type="entry name" value="Spore Coat Polysaccharide Biosynthesis Protein SpsA, Chain A"/>
    <property type="match status" value="1"/>
</dbReference>
<dbReference type="RefSeq" id="WP_254012076.1">
    <property type="nucleotide sequence ID" value="NZ_JAMZMM010000105.1"/>
</dbReference>
<evidence type="ECO:0000313" key="8">
    <source>
        <dbReference type="EMBL" id="MCP2729291.1"/>
    </source>
</evidence>
<dbReference type="SUPFAM" id="SSF53448">
    <property type="entry name" value="Nucleotide-diphospho-sugar transferases"/>
    <property type="match status" value="1"/>
</dbReference>
<feature type="transmembrane region" description="Helical" evidence="6">
    <location>
        <begin position="14"/>
        <end position="33"/>
    </location>
</feature>
<accession>A0AAE3GSS1</accession>
<sequence>MTQSARFGNIIKPYLNFFLVLLIAAFSITSLRFLKHSERLDILGLSGLISLGFLGIWRWGWAILQLVRSHIYLYIVFPYWRRRAKTIPVEQLPPICFLVPTYKEQPWITERVFWAIAKEAKTLAYPITLLVTSSSNSENAEILNVLKSIDPELSRIRLITMVQTGEGKRKAMADALRELTRLNLPKNTIVALMDGDSELSPGTLRRCLPFFCMFPKMGALTTDELPIVHGSYLFSEWFHLRLSQRHHQMSSVSLSSKIMCLTGRFSLFRGEAALHPTFANQLEIDTLDDWLWGRFKFLSGDDKSTWYWLLQRGYDMIYVPDVIVYCIETISGSLTNRAYQNMRRWFGNMLRNSDRAIALGPKKAGWFMWFCLLDQRISFWTSLVTPGILVIALLQFNWLAVMMIFCWVFFTRSLVLTIIFWRRESHLKPVHLPMLLISQWSAAVIKIWTQMNLAQQKWTNRGSQSISAEGTGFVRLVKLGTSRFLYFSQLFGLAMVLCWLAGIINPPQMVSGLWWSQEVSYQPPPTKIIMATDYGVIPSDSRDDSQALQKLLNQLPPQSRIKIDLPIGEIDLFQPIVISRSDTILKGEGTGRSILVAHQSKNRGEAVILVKPPPGQLGVKSNKIASVSNVSVSSSSTPISTSPHLYNVELEGFTLHYADTAPSLDSIVMENVNQSTIKNLYLQEGSRHSLVLRNTKDVTVEYVTIDGNSNRKQMIETNAINTQFKGLIIAENQL</sequence>
<keyword evidence="5 6" id="KW-0472">Membrane</keyword>
<evidence type="ECO:0000256" key="4">
    <source>
        <dbReference type="ARBA" id="ARBA00022679"/>
    </source>
</evidence>
<feature type="domain" description="Rhamnogalacturonase A/B/Epimerase-like pectate lyase" evidence="7">
    <location>
        <begin position="531"/>
        <end position="709"/>
    </location>
</feature>
<dbReference type="Pfam" id="PF12708">
    <property type="entry name" value="Pect-lyase_RHGA_epim"/>
    <property type="match status" value="1"/>
</dbReference>
<dbReference type="InterPro" id="IPR011050">
    <property type="entry name" value="Pectin_lyase_fold/virulence"/>
</dbReference>
<comment type="subcellular location">
    <subcellularLocation>
        <location evidence="1">Cell membrane</location>
    </subcellularLocation>
</comment>
<protein>
    <submittedName>
        <fullName evidence="8">Glycosyltransferase family 2 protein</fullName>
    </submittedName>
</protein>
<feature type="transmembrane region" description="Helical" evidence="6">
    <location>
        <begin position="377"/>
        <end position="394"/>
    </location>
</feature>
<organism evidence="8 9">
    <name type="scientific">Limnofasciculus baicalensis BBK-W-15</name>
    <dbReference type="NCBI Taxonomy" id="2699891"/>
    <lineage>
        <taxon>Bacteria</taxon>
        <taxon>Bacillati</taxon>
        <taxon>Cyanobacteriota</taxon>
        <taxon>Cyanophyceae</taxon>
        <taxon>Coleofasciculales</taxon>
        <taxon>Coleofasciculaceae</taxon>
        <taxon>Limnofasciculus</taxon>
        <taxon>Limnofasciculus baicalensis</taxon>
    </lineage>
</organism>
<evidence type="ECO:0000256" key="5">
    <source>
        <dbReference type="ARBA" id="ARBA00023136"/>
    </source>
</evidence>
<dbReference type="InterPro" id="IPR012334">
    <property type="entry name" value="Pectin_lyas_fold"/>
</dbReference>
<dbReference type="GO" id="GO:0050501">
    <property type="term" value="F:hyaluronan synthase activity"/>
    <property type="evidence" value="ECO:0007669"/>
    <property type="project" value="TreeGrafter"/>
</dbReference>
<keyword evidence="4" id="KW-0808">Transferase</keyword>
<keyword evidence="6" id="KW-0812">Transmembrane</keyword>
<keyword evidence="3" id="KW-0328">Glycosyltransferase</keyword>
<keyword evidence="9" id="KW-1185">Reference proteome</keyword>
<dbReference type="Gene3D" id="2.160.20.10">
    <property type="entry name" value="Single-stranded right-handed beta-helix, Pectin lyase-like"/>
    <property type="match status" value="1"/>
</dbReference>